<dbReference type="InterPro" id="IPR000361">
    <property type="entry name" value="ATAP_core_dom"/>
</dbReference>
<keyword evidence="5" id="KW-1185">Reference proteome</keyword>
<evidence type="ECO:0000313" key="4">
    <source>
        <dbReference type="Proteomes" id="UP000288943"/>
    </source>
</evidence>
<evidence type="ECO:0000313" key="5">
    <source>
        <dbReference type="Proteomes" id="UP001527202"/>
    </source>
</evidence>
<dbReference type="Proteomes" id="UP000288943">
    <property type="component" value="Chromosome"/>
</dbReference>
<dbReference type="Proteomes" id="UP001527202">
    <property type="component" value="Unassembled WGS sequence"/>
</dbReference>
<dbReference type="Pfam" id="PF01521">
    <property type="entry name" value="Fe-S_biosyn"/>
    <property type="match status" value="1"/>
</dbReference>
<feature type="domain" description="Core" evidence="1">
    <location>
        <begin position="1"/>
        <end position="103"/>
    </location>
</feature>
<dbReference type="OrthoDB" id="2361087at2"/>
<dbReference type="EMBL" id="JAMDMJ010000001">
    <property type="protein sequence ID" value="MCY9594208.1"/>
    <property type="molecule type" value="Genomic_DNA"/>
</dbReference>
<reference evidence="3 4" key="1">
    <citation type="submission" date="2018-01" db="EMBL/GenBank/DDBJ databases">
        <title>The whole genome sequencing and assembly of Paenibacillus chitinolyticus KCCM 41400 strain.</title>
        <authorList>
            <person name="Kim J.-Y."/>
            <person name="Park M.-K."/>
            <person name="Lee Y.-J."/>
            <person name="Yi H."/>
            <person name="Bahn Y.-S."/>
            <person name="Kim J.F."/>
            <person name="Lee D.-W."/>
        </authorList>
    </citation>
    <scope>NUCLEOTIDE SEQUENCE [LARGE SCALE GENOMIC DNA]</scope>
    <source>
        <strain evidence="3 4">KCCM 41400</strain>
    </source>
</reference>
<dbReference type="GeneID" id="95375717"/>
<dbReference type="Gene3D" id="2.60.300.12">
    <property type="entry name" value="HesB-like domain"/>
    <property type="match status" value="1"/>
</dbReference>
<dbReference type="AlphaFoldDB" id="A0A410WVT6"/>
<dbReference type="EMBL" id="CP026520">
    <property type="protein sequence ID" value="QAV18528.1"/>
    <property type="molecule type" value="Genomic_DNA"/>
</dbReference>
<dbReference type="KEGG" id="pchi:PC41400_12935"/>
<protein>
    <recommendedName>
        <fullName evidence="1">Core domain-containing protein</fullName>
    </recommendedName>
</protein>
<name>A0A410WVT6_9BACL</name>
<sequence length="107" mass="11979">MYIHFSEAAVEALTNRLPEDAILRLFYDTEGCGCALAGVAALHIQAAHTEGDVEAQSNAFTVQYDPRKEVFFEEKLSVDYMPQRGTYVLKSSQQTYNPAMRLVNCVN</sequence>
<evidence type="ECO:0000313" key="3">
    <source>
        <dbReference type="EMBL" id="QAV18528.1"/>
    </source>
</evidence>
<evidence type="ECO:0000313" key="2">
    <source>
        <dbReference type="EMBL" id="MCY9594208.1"/>
    </source>
</evidence>
<gene>
    <name evidence="2" type="ORF">M5X16_00245</name>
    <name evidence="3" type="ORF">PC41400_12935</name>
</gene>
<dbReference type="RefSeq" id="WP_042228156.1">
    <property type="nucleotide sequence ID" value="NZ_BQWH01000045.1"/>
</dbReference>
<reference evidence="2 5" key="2">
    <citation type="submission" date="2022-05" db="EMBL/GenBank/DDBJ databases">
        <title>Genome Sequencing of Bee-Associated Microbes.</title>
        <authorList>
            <person name="Dunlap C."/>
        </authorList>
    </citation>
    <scope>NUCLEOTIDE SEQUENCE [LARGE SCALE GENOMIC DNA]</scope>
    <source>
        <strain evidence="2 5">NRRL B-23120</strain>
    </source>
</reference>
<organism evidence="3 4">
    <name type="scientific">Paenibacillus chitinolyticus</name>
    <dbReference type="NCBI Taxonomy" id="79263"/>
    <lineage>
        <taxon>Bacteria</taxon>
        <taxon>Bacillati</taxon>
        <taxon>Bacillota</taxon>
        <taxon>Bacilli</taxon>
        <taxon>Bacillales</taxon>
        <taxon>Paenibacillaceae</taxon>
        <taxon>Paenibacillus</taxon>
    </lineage>
</organism>
<accession>A0A410WVT6</accession>
<proteinExistence type="predicted"/>
<evidence type="ECO:0000259" key="1">
    <source>
        <dbReference type="Pfam" id="PF01521"/>
    </source>
</evidence>
<dbReference type="InterPro" id="IPR035903">
    <property type="entry name" value="HesB-like_dom_sf"/>
</dbReference>
<dbReference type="SUPFAM" id="SSF89360">
    <property type="entry name" value="HesB-like domain"/>
    <property type="match status" value="1"/>
</dbReference>